<dbReference type="EMBL" id="CP071462">
    <property type="protein sequence ID" value="QSW98900.1"/>
    <property type="molecule type" value="Genomic_DNA"/>
</dbReference>
<dbReference type="Gene3D" id="2.30.110.10">
    <property type="entry name" value="Electron Transport, Fmn-binding Protein, Chain A"/>
    <property type="match status" value="1"/>
</dbReference>
<dbReference type="Pfam" id="PF20766">
    <property type="entry name" value="DUF447_C"/>
    <property type="match status" value="1"/>
</dbReference>
<accession>A0A8A2VDW3</accession>
<feature type="domain" description="DUF447" evidence="2">
    <location>
        <begin position="82"/>
        <end position="168"/>
    </location>
</feature>
<evidence type="ECO:0000313" key="4">
    <source>
        <dbReference type="EMBL" id="QSW98900.1"/>
    </source>
</evidence>
<dbReference type="AlphaFoldDB" id="A0A8A2VDW3"/>
<dbReference type="KEGG" id="hakz:J0X25_16170"/>
<dbReference type="InterPro" id="IPR049288">
    <property type="entry name" value="DUF447_C"/>
</dbReference>
<feature type="compositionally biased region" description="Basic and acidic residues" evidence="1">
    <location>
        <begin position="1"/>
        <end position="14"/>
    </location>
</feature>
<dbReference type="InterPro" id="IPR007386">
    <property type="entry name" value="DUF447_N"/>
</dbReference>
<feature type="region of interest" description="Disordered" evidence="1">
    <location>
        <begin position="61"/>
        <end position="81"/>
    </location>
</feature>
<organism evidence="4 5">
    <name type="scientific">Haloterrigena alkaliphila</name>
    <dbReference type="NCBI Taxonomy" id="2816475"/>
    <lineage>
        <taxon>Archaea</taxon>
        <taxon>Methanobacteriati</taxon>
        <taxon>Methanobacteriota</taxon>
        <taxon>Stenosarchaea group</taxon>
        <taxon>Halobacteria</taxon>
        <taxon>Halobacteriales</taxon>
        <taxon>Natrialbaceae</taxon>
        <taxon>Haloterrigena</taxon>
    </lineage>
</organism>
<dbReference type="RefSeq" id="WP_207288508.1">
    <property type="nucleotide sequence ID" value="NZ_CP071462.1"/>
</dbReference>
<protein>
    <submittedName>
        <fullName evidence="4">DUF447 family protein</fullName>
    </submittedName>
</protein>
<evidence type="ECO:0000256" key="1">
    <source>
        <dbReference type="SAM" id="MobiDB-lite"/>
    </source>
</evidence>
<sequence length="237" mass="25519">MTAEESRPDDRGARDSSPNGSATADWPVPLSGVTETVVATRGPNGLWNFAALGVFAPDGETCDEDHAGDDGPAANDASDGGRAANEYVTARTWGRTRTRGNFHRRGEGYVQFVDDPVVFADAALSIVEREEPLLESASAWVRVAVDPLESGTDAGTEWEEWALRLLESAVESTRVPTVDRGFGAVVEATVAASRLGVAGYDDDELRERLAYCASVVDRAGGPREREALERVREHAEW</sequence>
<dbReference type="Gene3D" id="1.20.58.290">
    <property type="entry name" value="Hypothetical membrane protein ta0354_69_121"/>
    <property type="match status" value="1"/>
</dbReference>
<dbReference type="Pfam" id="PF04289">
    <property type="entry name" value="DUF447_N"/>
    <property type="match status" value="1"/>
</dbReference>
<evidence type="ECO:0000259" key="2">
    <source>
        <dbReference type="Pfam" id="PF04289"/>
    </source>
</evidence>
<proteinExistence type="predicted"/>
<name>A0A8A2VDW3_9EURY</name>
<dbReference type="Proteomes" id="UP000663203">
    <property type="component" value="Chromosome"/>
</dbReference>
<keyword evidence="5" id="KW-1185">Reference proteome</keyword>
<feature type="region of interest" description="Disordered" evidence="1">
    <location>
        <begin position="1"/>
        <end position="29"/>
    </location>
</feature>
<feature type="domain" description="DUF447" evidence="3">
    <location>
        <begin position="180"/>
        <end position="233"/>
    </location>
</feature>
<evidence type="ECO:0000259" key="3">
    <source>
        <dbReference type="Pfam" id="PF20766"/>
    </source>
</evidence>
<reference evidence="4 5" key="1">
    <citation type="submission" date="2021-03" db="EMBL/GenBank/DDBJ databases">
        <title>Haloterrigena longa sp. nov. and Haloterrigena limicola sp. nov., extremely halophilic archaea isolated from a salt lake.</title>
        <authorList>
            <person name="Henglin C."/>
        </authorList>
    </citation>
    <scope>NUCLEOTIDE SEQUENCE [LARGE SCALE GENOMIC DNA]</scope>
    <source>
        <strain evidence="4 5">KZCA68</strain>
    </source>
</reference>
<evidence type="ECO:0000313" key="5">
    <source>
        <dbReference type="Proteomes" id="UP000663203"/>
    </source>
</evidence>
<gene>
    <name evidence="4" type="ORF">J0X25_16170</name>
</gene>
<dbReference type="GeneID" id="63188873"/>
<dbReference type="InterPro" id="IPR012349">
    <property type="entry name" value="Split_barrel_FMN-bd"/>
</dbReference>
<dbReference type="SUPFAM" id="SSF50475">
    <property type="entry name" value="FMN-binding split barrel"/>
    <property type="match status" value="1"/>
</dbReference>